<gene>
    <name evidence="2" type="ORF">PGT21_002538</name>
</gene>
<keyword evidence="3" id="KW-1185">Reference proteome</keyword>
<dbReference type="EMBL" id="VSWC01000157">
    <property type="protein sequence ID" value="KAA1074358.1"/>
    <property type="molecule type" value="Genomic_DNA"/>
</dbReference>
<dbReference type="AlphaFoldDB" id="A0A5B0ME55"/>
<name>A0A5B0ME55_PUCGR</name>
<evidence type="ECO:0000313" key="3">
    <source>
        <dbReference type="Proteomes" id="UP000324748"/>
    </source>
</evidence>
<dbReference type="Proteomes" id="UP000324748">
    <property type="component" value="Unassembled WGS sequence"/>
</dbReference>
<proteinExistence type="predicted"/>
<sequence>MIYSFEQSLFALNLKPQFIVLISNHHKPHFEYGQTNHLNLHLKPQNMSTSEISKTDSSNQKTSQKESTTMEKINSTILKTALEAIPKLTSDNYTIWRNLVDNMLDVQGLRDPLTSDTGTLTDSQDVNLRTIITSKLDSSIHPNVITHENKKSARKIWNFNGSDVPSFITSVKTINSCLFEIGIDIPQDLVAYIILKKLPASLTNLSQQITHSGKPLTSTLVLNHLKLYNDDQSATSNRGTGSRNDPIALYSDASKKCKKTTHNFLSNHPEAKCWMLYPHLRPASENQNNQTESMHTW</sequence>
<feature type="region of interest" description="Disordered" evidence="1">
    <location>
        <begin position="47"/>
        <end position="70"/>
    </location>
</feature>
<comment type="caution">
    <text evidence="2">The sequence shown here is derived from an EMBL/GenBank/DDBJ whole genome shotgun (WGS) entry which is preliminary data.</text>
</comment>
<accession>A0A5B0ME55</accession>
<organism evidence="2 3">
    <name type="scientific">Puccinia graminis f. sp. tritici</name>
    <dbReference type="NCBI Taxonomy" id="56615"/>
    <lineage>
        <taxon>Eukaryota</taxon>
        <taxon>Fungi</taxon>
        <taxon>Dikarya</taxon>
        <taxon>Basidiomycota</taxon>
        <taxon>Pucciniomycotina</taxon>
        <taxon>Pucciniomycetes</taxon>
        <taxon>Pucciniales</taxon>
        <taxon>Pucciniaceae</taxon>
        <taxon>Puccinia</taxon>
    </lineage>
</organism>
<protein>
    <submittedName>
        <fullName evidence="2">Uncharacterized protein</fullName>
    </submittedName>
</protein>
<evidence type="ECO:0000313" key="2">
    <source>
        <dbReference type="EMBL" id="KAA1074358.1"/>
    </source>
</evidence>
<dbReference type="OrthoDB" id="2504565at2759"/>
<reference evidence="2 3" key="1">
    <citation type="submission" date="2019-05" db="EMBL/GenBank/DDBJ databases">
        <title>Emergence of the Ug99 lineage of the wheat stem rust pathogen through somatic hybridization.</title>
        <authorList>
            <person name="Li F."/>
            <person name="Upadhyaya N.M."/>
            <person name="Sperschneider J."/>
            <person name="Matny O."/>
            <person name="Nguyen-Phuc H."/>
            <person name="Mago R."/>
            <person name="Raley C."/>
            <person name="Miller M.E."/>
            <person name="Silverstein K.A.T."/>
            <person name="Henningsen E."/>
            <person name="Hirsch C.D."/>
            <person name="Visser B."/>
            <person name="Pretorius Z.A."/>
            <person name="Steffenson B.J."/>
            <person name="Schwessinger B."/>
            <person name="Dodds P.N."/>
            <person name="Figueroa M."/>
        </authorList>
    </citation>
    <scope>NUCLEOTIDE SEQUENCE [LARGE SCALE GENOMIC DNA]</scope>
    <source>
        <strain evidence="2">21-0</strain>
    </source>
</reference>
<evidence type="ECO:0000256" key="1">
    <source>
        <dbReference type="SAM" id="MobiDB-lite"/>
    </source>
</evidence>